<evidence type="ECO:0000256" key="3">
    <source>
        <dbReference type="ARBA" id="ARBA00014376"/>
    </source>
</evidence>
<dbReference type="PIRSF" id="PIRSF002889">
    <property type="entry name" value="Rod_FlgB"/>
    <property type="match status" value="1"/>
</dbReference>
<dbReference type="Proteomes" id="UP001489897">
    <property type="component" value="Unassembled WGS sequence"/>
</dbReference>
<dbReference type="RefSeq" id="WP_342946577.1">
    <property type="nucleotide sequence ID" value="NZ_JAYMRV010000002.1"/>
</dbReference>
<name>A0ABU9RMF4_9BURK</name>
<evidence type="ECO:0000256" key="5">
    <source>
        <dbReference type="ARBA" id="ARBA00024934"/>
    </source>
</evidence>
<evidence type="ECO:0000313" key="9">
    <source>
        <dbReference type="Proteomes" id="UP001489897"/>
    </source>
</evidence>
<dbReference type="InterPro" id="IPR001444">
    <property type="entry name" value="Flag_bb_rod_N"/>
</dbReference>
<evidence type="ECO:0000256" key="1">
    <source>
        <dbReference type="ARBA" id="ARBA00004117"/>
    </source>
</evidence>
<dbReference type="Pfam" id="PF00460">
    <property type="entry name" value="Flg_bb_rod"/>
    <property type="match status" value="1"/>
</dbReference>
<comment type="subcellular location">
    <subcellularLocation>
        <location evidence="1 6">Bacterial flagellum basal body</location>
    </subcellularLocation>
</comment>
<gene>
    <name evidence="8" type="ORF">VSR73_09320</name>
</gene>
<dbReference type="EMBL" id="JAYMRV010000002">
    <property type="protein sequence ID" value="MEM5421257.1"/>
    <property type="molecule type" value="Genomic_DNA"/>
</dbReference>
<comment type="similarity">
    <text evidence="2 6">Belongs to the flagella basal body rod proteins family.</text>
</comment>
<keyword evidence="9" id="KW-1185">Reference proteome</keyword>
<evidence type="ECO:0000259" key="7">
    <source>
        <dbReference type="Pfam" id="PF00460"/>
    </source>
</evidence>
<sequence length="120" mass="12853">MFDSITLQAVTSALDATLLRQQAIATNVANAGTPGYKPVRVEFESRLSEAQEALGQGEPLDASMLRAPVVVSSLTPNVEQGVRLDQQMSDMVTNSVRYQALVKGLGDEYKLLSAALNEGK</sequence>
<reference evidence="8 9" key="1">
    <citation type="submission" date="2024-01" db="EMBL/GenBank/DDBJ databases">
        <title>The diversity of rhizobia nodulating Mimosa spp. in eleven states of Brazil covering several biomes is determined by host plant, location, and edaphic factors.</title>
        <authorList>
            <person name="Rouws L."/>
            <person name="Barauna A."/>
            <person name="Beukes C."/>
            <person name="De Faria S.M."/>
            <person name="Gross E."/>
            <person name="Dos Reis Junior F.B."/>
            <person name="Simon M."/>
            <person name="Maluk M."/>
            <person name="Odee D.W."/>
            <person name="Kenicer G."/>
            <person name="Young J.P.W."/>
            <person name="Reis V.M."/>
            <person name="Zilli J."/>
            <person name="James E.K."/>
        </authorList>
    </citation>
    <scope>NUCLEOTIDE SEQUENCE [LARGE SCALE GENOMIC DNA]</scope>
    <source>
        <strain evidence="8 9">JPY167</strain>
    </source>
</reference>
<feature type="domain" description="Flagellar basal body rod protein N-terminal" evidence="7">
    <location>
        <begin position="8"/>
        <end position="37"/>
    </location>
</feature>
<comment type="subunit">
    <text evidence="6">The basal body constitutes a major portion of the flagellar organelle and consists of a number of rings mounted on a central rod.</text>
</comment>
<evidence type="ECO:0000256" key="6">
    <source>
        <dbReference type="PIRNR" id="PIRNR002889"/>
    </source>
</evidence>
<evidence type="ECO:0000313" key="8">
    <source>
        <dbReference type="EMBL" id="MEM5421257.1"/>
    </source>
</evidence>
<evidence type="ECO:0000256" key="4">
    <source>
        <dbReference type="ARBA" id="ARBA00023143"/>
    </source>
</evidence>
<protein>
    <recommendedName>
        <fullName evidence="3 6">Flagellar basal body rod protein FlgB</fullName>
    </recommendedName>
</protein>
<accession>A0ABU9RMF4</accession>
<dbReference type="PANTHER" id="PTHR30435:SF12">
    <property type="entry name" value="FLAGELLAR BASAL BODY ROD PROTEIN FLGB"/>
    <property type="match status" value="1"/>
</dbReference>
<evidence type="ECO:0000256" key="2">
    <source>
        <dbReference type="ARBA" id="ARBA00009677"/>
    </source>
</evidence>
<dbReference type="PANTHER" id="PTHR30435">
    <property type="entry name" value="FLAGELLAR PROTEIN"/>
    <property type="match status" value="1"/>
</dbReference>
<proteinExistence type="inferred from homology"/>
<dbReference type="InterPro" id="IPR006300">
    <property type="entry name" value="FlgB"/>
</dbReference>
<comment type="caution">
    <text evidence="8">The sequence shown here is derived from an EMBL/GenBank/DDBJ whole genome shotgun (WGS) entry which is preliminary data.</text>
</comment>
<keyword evidence="8" id="KW-0969">Cilium</keyword>
<keyword evidence="8" id="KW-0966">Cell projection</keyword>
<keyword evidence="4 6" id="KW-0975">Bacterial flagellum</keyword>
<keyword evidence="8" id="KW-0282">Flagellum</keyword>
<organism evidence="8 9">
    <name type="scientific">Paraburkholderia ferrariae</name>
    <dbReference type="NCBI Taxonomy" id="386056"/>
    <lineage>
        <taxon>Bacteria</taxon>
        <taxon>Pseudomonadati</taxon>
        <taxon>Pseudomonadota</taxon>
        <taxon>Betaproteobacteria</taxon>
        <taxon>Burkholderiales</taxon>
        <taxon>Burkholderiaceae</taxon>
        <taxon>Paraburkholderia</taxon>
    </lineage>
</organism>
<comment type="function">
    <text evidence="5 6">Structural component of flagellum, the bacterial motility apparatus. Part of the rod structure of flagellar basal body.</text>
</comment>